<protein>
    <submittedName>
        <fullName evidence="2">Site-specific integrase</fullName>
    </submittedName>
</protein>
<sequence length="129" mass="14734">MKTTFKVSYYLRSNYENKEGKSPVMLRIYLGGEKANLGSTKIFVDKSKWSNKTSRMIGRTAEALSINASIDALTTTLMQIYRKYETSEELSIDLIRSVFLGTDKEYTTFLPVFDKYIDSITQQVGKTLT</sequence>
<dbReference type="Pfam" id="PF17293">
    <property type="entry name" value="Arm-DNA-bind_5"/>
    <property type="match status" value="1"/>
</dbReference>
<dbReference type="InterPro" id="IPR035386">
    <property type="entry name" value="Arm-DNA-bind_5"/>
</dbReference>
<reference evidence="2" key="1">
    <citation type="submission" date="2020-04" db="EMBL/GenBank/DDBJ databases">
        <title>Deep metagenomics examines the oral microbiome during advanced dental caries in children, revealing novel taxa and co-occurrences with host molecules.</title>
        <authorList>
            <person name="Baker J.L."/>
            <person name="Morton J.T."/>
            <person name="Dinis M."/>
            <person name="Alvarez R."/>
            <person name="Tran N.C."/>
            <person name="Knight R."/>
            <person name="Edlund A."/>
        </authorList>
    </citation>
    <scope>NUCLEOTIDE SEQUENCE</scope>
    <source>
        <strain evidence="2">JCVI_44_bin.5</strain>
    </source>
</reference>
<accession>A0A930HNA7</accession>
<evidence type="ECO:0000259" key="1">
    <source>
        <dbReference type="Pfam" id="PF17293"/>
    </source>
</evidence>
<name>A0A930HNA7_9BACT</name>
<gene>
    <name evidence="2" type="ORF">HXN26_09050</name>
</gene>
<evidence type="ECO:0000313" key="2">
    <source>
        <dbReference type="EMBL" id="MBF1384975.1"/>
    </source>
</evidence>
<comment type="caution">
    <text evidence="2">The sequence shown here is derived from an EMBL/GenBank/DDBJ whole genome shotgun (WGS) entry which is preliminary data.</text>
</comment>
<dbReference type="Proteomes" id="UP000771736">
    <property type="component" value="Unassembled WGS sequence"/>
</dbReference>
<organism evidence="2 3">
    <name type="scientific">Prevotella aurantiaca</name>
    <dbReference type="NCBI Taxonomy" id="596085"/>
    <lineage>
        <taxon>Bacteria</taxon>
        <taxon>Pseudomonadati</taxon>
        <taxon>Bacteroidota</taxon>
        <taxon>Bacteroidia</taxon>
        <taxon>Bacteroidales</taxon>
        <taxon>Prevotellaceae</taxon>
        <taxon>Prevotella</taxon>
    </lineage>
</organism>
<dbReference type="EMBL" id="JABZSJ010000056">
    <property type="protein sequence ID" value="MBF1384975.1"/>
    <property type="molecule type" value="Genomic_DNA"/>
</dbReference>
<proteinExistence type="predicted"/>
<dbReference type="RefSeq" id="WP_273160812.1">
    <property type="nucleotide sequence ID" value="NZ_JABZSJ010000056.1"/>
</dbReference>
<feature type="domain" description="Arm DNA-binding" evidence="1">
    <location>
        <begin position="10"/>
        <end position="95"/>
    </location>
</feature>
<evidence type="ECO:0000313" key="3">
    <source>
        <dbReference type="Proteomes" id="UP000771736"/>
    </source>
</evidence>
<dbReference type="AlphaFoldDB" id="A0A930HNA7"/>
<feature type="non-terminal residue" evidence="2">
    <location>
        <position position="129"/>
    </location>
</feature>